<evidence type="ECO:0000256" key="1">
    <source>
        <dbReference type="SAM" id="MobiDB-lite"/>
    </source>
</evidence>
<name>A0A1H0BRV0_9ACTN</name>
<organism evidence="2 3">
    <name type="scientific">Klenkia soli</name>
    <dbReference type="NCBI Taxonomy" id="1052260"/>
    <lineage>
        <taxon>Bacteria</taxon>
        <taxon>Bacillati</taxon>
        <taxon>Actinomycetota</taxon>
        <taxon>Actinomycetes</taxon>
        <taxon>Geodermatophilales</taxon>
        <taxon>Geodermatophilaceae</taxon>
        <taxon>Klenkia</taxon>
    </lineage>
</organism>
<sequence length="76" mass="8308">MEPWQHLPFWLPADVAVTACDVGTTRARELGLPSRPVQESVADTWAWLQRAGRPAPPPGRTLPGLPGDLENALLRT</sequence>
<keyword evidence="3" id="KW-1185">Reference proteome</keyword>
<proteinExistence type="predicted"/>
<feature type="region of interest" description="Disordered" evidence="1">
    <location>
        <begin position="53"/>
        <end position="76"/>
    </location>
</feature>
<gene>
    <name evidence="2" type="ORF">SAMN05660199_00099</name>
</gene>
<dbReference type="STRING" id="1052260.SAMN05660199_00099"/>
<reference evidence="3" key="1">
    <citation type="submission" date="2016-10" db="EMBL/GenBank/DDBJ databases">
        <authorList>
            <person name="Varghese N."/>
            <person name="Submissions S."/>
        </authorList>
    </citation>
    <scope>NUCLEOTIDE SEQUENCE [LARGE SCALE GENOMIC DNA]</scope>
    <source>
        <strain evidence="3">DSM 45843</strain>
    </source>
</reference>
<evidence type="ECO:0000313" key="3">
    <source>
        <dbReference type="Proteomes" id="UP000199088"/>
    </source>
</evidence>
<dbReference type="RefSeq" id="WP_242653667.1">
    <property type="nucleotide sequence ID" value="NZ_FNIR01000001.1"/>
</dbReference>
<accession>A0A1H0BRV0</accession>
<dbReference type="Proteomes" id="UP000199088">
    <property type="component" value="Unassembled WGS sequence"/>
</dbReference>
<protein>
    <submittedName>
        <fullName evidence="2">Uncharacterized protein</fullName>
    </submittedName>
</protein>
<evidence type="ECO:0000313" key="2">
    <source>
        <dbReference type="EMBL" id="SDN48389.1"/>
    </source>
</evidence>
<dbReference type="EMBL" id="FNIR01000001">
    <property type="protein sequence ID" value="SDN48389.1"/>
    <property type="molecule type" value="Genomic_DNA"/>
</dbReference>
<dbReference type="AlphaFoldDB" id="A0A1H0BRV0"/>